<protein>
    <recommendedName>
        <fullName evidence="6">Bifunctional lysine-specific demethylase and histidyl-hydroxylase</fullName>
    </recommendedName>
</protein>
<dbReference type="EMBL" id="JBGBPQ010000003">
    <property type="protein sequence ID" value="KAL1527310.1"/>
    <property type="molecule type" value="Genomic_DNA"/>
</dbReference>
<evidence type="ECO:0000313" key="1">
    <source>
        <dbReference type="EMBL" id="KAL1510851.1"/>
    </source>
</evidence>
<evidence type="ECO:0000313" key="4">
    <source>
        <dbReference type="EMBL" id="KAL1527310.1"/>
    </source>
</evidence>
<proteinExistence type="predicted"/>
<comment type="caution">
    <text evidence="4">The sequence shown here is derived from an EMBL/GenBank/DDBJ whole genome shotgun (WGS) entry which is preliminary data.</text>
</comment>
<evidence type="ECO:0000313" key="2">
    <source>
        <dbReference type="EMBL" id="KAL1519628.1"/>
    </source>
</evidence>
<reference evidence="4 5" key="1">
    <citation type="journal article" date="2024" name="Science">
        <title>Giant polyketide synthase enzymes in the biosynthesis of giant marine polyether toxins.</title>
        <authorList>
            <person name="Fallon T.R."/>
            <person name="Shende V.V."/>
            <person name="Wierzbicki I.H."/>
            <person name="Pendleton A.L."/>
            <person name="Watervoot N.F."/>
            <person name="Auber R.P."/>
            <person name="Gonzalez D.J."/>
            <person name="Wisecaver J.H."/>
            <person name="Moore B.S."/>
        </authorList>
    </citation>
    <scope>NUCLEOTIDE SEQUENCE [LARGE SCALE GENOMIC DNA]</scope>
    <source>
        <strain evidence="4 5">12B1</strain>
    </source>
</reference>
<gene>
    <name evidence="1" type="ORF">AB1Y20_007133</name>
    <name evidence="4" type="ORF">AB1Y20_015982</name>
    <name evidence="3" type="ORF">AB1Y20_018338</name>
    <name evidence="2" type="ORF">AB1Y20_023139</name>
</gene>
<organism evidence="4 5">
    <name type="scientific">Prymnesium parvum</name>
    <name type="common">Toxic golden alga</name>
    <dbReference type="NCBI Taxonomy" id="97485"/>
    <lineage>
        <taxon>Eukaryota</taxon>
        <taxon>Haptista</taxon>
        <taxon>Haptophyta</taxon>
        <taxon>Prymnesiophyceae</taxon>
        <taxon>Prymnesiales</taxon>
        <taxon>Prymnesiaceae</taxon>
        <taxon>Prymnesium</taxon>
    </lineage>
</organism>
<dbReference type="AlphaFoldDB" id="A0AB34JZG8"/>
<sequence>MLVEGHRQELTQCCVACGVLADVARDHSNSSSTQSQWLAWCVQGALQRQGCTDVERIVERELNVCLGQFGMLARHVRLIAAGSPRQLFHSDCVQPAKLPGCASFILPLRGERLITVVDEDGVVHSLYLAPGDLLVLNGGTIHAGGGLPVEGLERLALHAFLWSAQCDEKEMQRQLALLGPPLVQTVDELREYQLTAVHHRATAAN</sequence>
<accession>A0AB34JZG8</accession>
<evidence type="ECO:0000313" key="3">
    <source>
        <dbReference type="EMBL" id="KAL1523396.1"/>
    </source>
</evidence>
<keyword evidence="5" id="KW-1185">Reference proteome</keyword>
<evidence type="ECO:0000313" key="5">
    <source>
        <dbReference type="Proteomes" id="UP001515480"/>
    </source>
</evidence>
<name>A0AB34JZG8_PRYPA</name>
<dbReference type="EMBL" id="JBGBPQ010000009">
    <property type="protein sequence ID" value="KAL1519628.1"/>
    <property type="molecule type" value="Genomic_DNA"/>
</dbReference>
<dbReference type="Proteomes" id="UP001515480">
    <property type="component" value="Unassembled WGS sequence"/>
</dbReference>
<evidence type="ECO:0008006" key="6">
    <source>
        <dbReference type="Google" id="ProtNLM"/>
    </source>
</evidence>
<dbReference type="EMBL" id="JBGBPQ010000006">
    <property type="protein sequence ID" value="KAL1523396.1"/>
    <property type="molecule type" value="Genomic_DNA"/>
</dbReference>
<dbReference type="EMBL" id="JBGBPQ010000015">
    <property type="protein sequence ID" value="KAL1510851.1"/>
    <property type="molecule type" value="Genomic_DNA"/>
</dbReference>